<dbReference type="Pfam" id="PF00078">
    <property type="entry name" value="RVT_1"/>
    <property type="match status" value="1"/>
</dbReference>
<name>A0A8C1UX10_CYPCA</name>
<evidence type="ECO:0000256" key="1">
    <source>
        <dbReference type="ARBA" id="ARBA00010879"/>
    </source>
</evidence>
<dbReference type="Gene3D" id="3.30.70.270">
    <property type="match status" value="2"/>
</dbReference>
<dbReference type="CDD" id="cd01647">
    <property type="entry name" value="RT_LTR"/>
    <property type="match status" value="1"/>
</dbReference>
<evidence type="ECO:0000256" key="2">
    <source>
        <dbReference type="ARBA" id="ARBA00012180"/>
    </source>
</evidence>
<dbReference type="PANTHER" id="PTHR37984">
    <property type="entry name" value="PROTEIN CBG26694"/>
    <property type="match status" value="1"/>
</dbReference>
<dbReference type="GO" id="GO:0004523">
    <property type="term" value="F:RNA-DNA hybrid ribonuclease activity"/>
    <property type="evidence" value="ECO:0007669"/>
    <property type="project" value="UniProtKB-EC"/>
</dbReference>
<dbReference type="Pfam" id="PF17919">
    <property type="entry name" value="RT_RNaseH_2"/>
    <property type="match status" value="1"/>
</dbReference>
<sequence>MVKGGSHTALMGRAWLEKIKLNWQEVHLVAKEPSSLESILRKHSEVFGDELGNMKDITVKLAIKPDSKPKCLKARPVPYAIKSKVETELDHLEKTGVLKKVSVSDWATPIVPVLKKDETVRICGDFKVTVNPVLTVEQYPLPLIEDLFAGLSVGQKFSKIDLCYAYLQMQVDPVYQELLTIVTNKGLYRYQRLTFGITSAPALFQRAMDQILSDLNGVQCYLNDLLITGKDYEDHLRNLNTTLQRLKENGLWVKKDKCEFFQPTIEYLGHVTDSTGLHTASSKVKAIVDAPSPKKVSQLRSFLGLLTYYAKFMPNLASRLRPLHELLNKSKQWKCSDICEKAFKDVKCTLTQSKVLTHYNPSLPIQLACDASPYGVGAVLSHVMLSGVERPIAFASRTLNSAESNYAQIEREALAIVFGVKKFHQYLFGRRFTLLTDHLPLFSVPKQAFPHWWQTACSAGLCCCRHIGMTSSTGDPSSTVTQMDCPGCLCQTHHQKAVKLTFFIFRKCRVRLSLLLK</sequence>
<dbReference type="Gene3D" id="3.10.20.370">
    <property type="match status" value="1"/>
</dbReference>
<evidence type="ECO:0000313" key="5">
    <source>
        <dbReference type="Proteomes" id="UP000694700"/>
    </source>
</evidence>
<evidence type="ECO:0000313" key="4">
    <source>
        <dbReference type="Ensembl" id="ENSCCRP00015043541.1"/>
    </source>
</evidence>
<dbReference type="CDD" id="cd09274">
    <property type="entry name" value="RNase_HI_RT_Ty3"/>
    <property type="match status" value="1"/>
</dbReference>
<dbReference type="PANTHER" id="PTHR37984:SF13">
    <property type="entry name" value="RIBONUCLEASE H"/>
    <property type="match status" value="1"/>
</dbReference>
<dbReference type="Gene3D" id="3.10.10.10">
    <property type="entry name" value="HIV Type 1 Reverse Transcriptase, subunit A, domain 1"/>
    <property type="match status" value="1"/>
</dbReference>
<dbReference type="FunFam" id="3.30.70.270:FF:000026">
    <property type="entry name" value="Transposon Ty3-G Gag-Pol polyprotein"/>
    <property type="match status" value="1"/>
</dbReference>
<protein>
    <recommendedName>
        <fullName evidence="2">ribonuclease H</fullName>
        <ecNumber evidence="2">3.1.26.4</ecNumber>
    </recommendedName>
</protein>
<accession>A0A8C1UX10</accession>
<dbReference type="SUPFAM" id="SSF56672">
    <property type="entry name" value="DNA/RNA polymerases"/>
    <property type="match status" value="1"/>
</dbReference>
<organism evidence="4 5">
    <name type="scientific">Cyprinus carpio</name>
    <name type="common">Common carp</name>
    <dbReference type="NCBI Taxonomy" id="7962"/>
    <lineage>
        <taxon>Eukaryota</taxon>
        <taxon>Metazoa</taxon>
        <taxon>Chordata</taxon>
        <taxon>Craniata</taxon>
        <taxon>Vertebrata</taxon>
        <taxon>Euteleostomi</taxon>
        <taxon>Actinopterygii</taxon>
        <taxon>Neopterygii</taxon>
        <taxon>Teleostei</taxon>
        <taxon>Ostariophysi</taxon>
        <taxon>Cypriniformes</taxon>
        <taxon>Cyprinidae</taxon>
        <taxon>Cyprininae</taxon>
        <taxon>Cyprinus</taxon>
    </lineage>
</organism>
<proteinExistence type="inferred from homology"/>
<dbReference type="EC" id="3.1.26.4" evidence="2"/>
<reference evidence="4" key="1">
    <citation type="submission" date="2025-08" db="UniProtKB">
        <authorList>
            <consortium name="Ensembl"/>
        </authorList>
    </citation>
    <scope>IDENTIFICATION</scope>
</reference>
<dbReference type="Ensembl" id="ENSCCRT00015045008.1">
    <property type="protein sequence ID" value="ENSCCRP00015043541.1"/>
    <property type="gene ID" value="ENSCCRG00015018041.1"/>
</dbReference>
<dbReference type="AlphaFoldDB" id="A0A8C1UX10"/>
<dbReference type="InterPro" id="IPR050951">
    <property type="entry name" value="Retrovirus_Pol_polyprotein"/>
</dbReference>
<dbReference type="PROSITE" id="PS50878">
    <property type="entry name" value="RT_POL"/>
    <property type="match status" value="1"/>
</dbReference>
<dbReference type="FunFam" id="3.10.20.370:FF:000001">
    <property type="entry name" value="Retrovirus-related Pol polyprotein from transposon 17.6-like protein"/>
    <property type="match status" value="1"/>
</dbReference>
<dbReference type="InterPro" id="IPR043502">
    <property type="entry name" value="DNA/RNA_pol_sf"/>
</dbReference>
<feature type="domain" description="Reverse transcriptase" evidence="3">
    <location>
        <begin position="43"/>
        <end position="272"/>
    </location>
</feature>
<dbReference type="InterPro" id="IPR000477">
    <property type="entry name" value="RT_dom"/>
</dbReference>
<dbReference type="InterPro" id="IPR043128">
    <property type="entry name" value="Rev_trsase/Diguanyl_cyclase"/>
</dbReference>
<dbReference type="Proteomes" id="UP000694700">
    <property type="component" value="Unplaced"/>
</dbReference>
<dbReference type="InterPro" id="IPR041577">
    <property type="entry name" value="RT_RNaseH_2"/>
</dbReference>
<evidence type="ECO:0000259" key="3">
    <source>
        <dbReference type="PROSITE" id="PS50878"/>
    </source>
</evidence>
<comment type="similarity">
    <text evidence="1">Belongs to the beta type-B retroviral polymerase family. HERV class-II K(HML-2) pol subfamily.</text>
</comment>